<dbReference type="CDD" id="cd00519">
    <property type="entry name" value="Lipase_3"/>
    <property type="match status" value="1"/>
</dbReference>
<dbReference type="Pfam" id="PF01764">
    <property type="entry name" value="Lipase_3"/>
    <property type="match status" value="1"/>
</dbReference>
<feature type="transmembrane region" description="Helical" evidence="3">
    <location>
        <begin position="100"/>
        <end position="123"/>
    </location>
</feature>
<feature type="domain" description="Fungal lipase-type" evidence="4">
    <location>
        <begin position="520"/>
        <end position="580"/>
    </location>
</feature>
<dbReference type="Pfam" id="PF24057">
    <property type="entry name" value="DUF7358"/>
    <property type="match status" value="1"/>
</dbReference>
<dbReference type="Gene3D" id="3.40.50.1820">
    <property type="entry name" value="alpha/beta hydrolase"/>
    <property type="match status" value="1"/>
</dbReference>
<keyword evidence="3" id="KW-0812">Transmembrane</keyword>
<gene>
    <name evidence="6" type="ORF">HannXRQ_Chr17g0557031</name>
</gene>
<evidence type="ECO:0000259" key="5">
    <source>
        <dbReference type="Pfam" id="PF24057"/>
    </source>
</evidence>
<reference evidence="7" key="1">
    <citation type="journal article" date="2017" name="Nature">
        <title>The sunflower genome provides insights into oil metabolism, flowering and Asterid evolution.</title>
        <authorList>
            <person name="Badouin H."/>
            <person name="Gouzy J."/>
            <person name="Grassa C.J."/>
            <person name="Murat F."/>
            <person name="Staton S.E."/>
            <person name="Cottret L."/>
            <person name="Lelandais-Briere C."/>
            <person name="Owens G.L."/>
            <person name="Carrere S."/>
            <person name="Mayjonade B."/>
            <person name="Legrand L."/>
            <person name="Gill N."/>
            <person name="Kane N.C."/>
            <person name="Bowers J.E."/>
            <person name="Hubner S."/>
            <person name="Bellec A."/>
            <person name="Berard A."/>
            <person name="Berges H."/>
            <person name="Blanchet N."/>
            <person name="Boniface M.C."/>
            <person name="Brunel D."/>
            <person name="Catrice O."/>
            <person name="Chaidir N."/>
            <person name="Claudel C."/>
            <person name="Donnadieu C."/>
            <person name="Faraut T."/>
            <person name="Fievet G."/>
            <person name="Helmstetter N."/>
            <person name="King M."/>
            <person name="Knapp S.J."/>
            <person name="Lai Z."/>
            <person name="Le Paslier M.C."/>
            <person name="Lippi Y."/>
            <person name="Lorenzon L."/>
            <person name="Mandel J.R."/>
            <person name="Marage G."/>
            <person name="Marchand G."/>
            <person name="Marquand E."/>
            <person name="Bret-Mestries E."/>
            <person name="Morien E."/>
            <person name="Nambeesan S."/>
            <person name="Nguyen T."/>
            <person name="Pegot-Espagnet P."/>
            <person name="Pouilly N."/>
            <person name="Raftis F."/>
            <person name="Sallet E."/>
            <person name="Schiex T."/>
            <person name="Thomas J."/>
            <person name="Vandecasteele C."/>
            <person name="Vares D."/>
            <person name="Vear F."/>
            <person name="Vautrin S."/>
            <person name="Crespi M."/>
            <person name="Mangin B."/>
            <person name="Burke J.M."/>
            <person name="Salse J."/>
            <person name="Munos S."/>
            <person name="Vincourt P."/>
            <person name="Rieseberg L.H."/>
            <person name="Langlade N.B."/>
        </authorList>
    </citation>
    <scope>NUCLEOTIDE SEQUENCE [LARGE SCALE GENOMIC DNA]</scope>
    <source>
        <strain evidence="7">cv. SF193</strain>
    </source>
</reference>
<protein>
    <submittedName>
        <fullName evidence="6">Putative lipase class 3 family protein</fullName>
    </submittedName>
</protein>
<evidence type="ECO:0000256" key="3">
    <source>
        <dbReference type="SAM" id="Phobius"/>
    </source>
</evidence>
<dbReference type="Proteomes" id="UP000215914">
    <property type="component" value="Chromosome 17"/>
</dbReference>
<dbReference type="AlphaFoldDB" id="A0A251RR88"/>
<keyword evidence="3" id="KW-0472">Membrane</keyword>
<dbReference type="InterPro" id="IPR002921">
    <property type="entry name" value="Fungal_lipase-type"/>
</dbReference>
<dbReference type="InterPro" id="IPR055782">
    <property type="entry name" value="DUF7358"/>
</dbReference>
<evidence type="ECO:0000313" key="6">
    <source>
        <dbReference type="EMBL" id="OTF87008.1"/>
    </source>
</evidence>
<accession>A0A251RR88</accession>
<dbReference type="PANTHER" id="PTHR47030">
    <property type="entry name" value="LIPASE CLASS 3 FAMILY PROTEIN"/>
    <property type="match status" value="1"/>
</dbReference>
<keyword evidence="3" id="KW-1133">Transmembrane helix</keyword>
<evidence type="ECO:0000259" key="4">
    <source>
        <dbReference type="Pfam" id="PF01764"/>
    </source>
</evidence>
<dbReference type="SUPFAM" id="SSF53474">
    <property type="entry name" value="alpha/beta-Hydrolases"/>
    <property type="match status" value="1"/>
</dbReference>
<sequence length="785" mass="89030">MISSFHIKQVRWSALFLGLSNLFLMIISLILIIAAYPDCAFADVFPLIVILLVSCLRISTMIPIAIAQRATALTIVSTPTETRAAGTLIRRHQRIRYKKWIRWTRIAFVITVLQFLAASYLLIDISKLVLEERTPNECILGLLSTNTTWLRYMVGVFIIMVCVVTLIQCFSGSDVLRWRSFYTNENKAWKRHYREVFDHGLREALCCLGRFKYLTVMEEDEVFSVAQLLGDLVSYRASGKGHLELLAGLALLRRESLMPKVQEETIEAPEELIQGAVDFHRFAEAAYTGPLLDVGRNPILFLCAWLYRQGVMTPWARKRLPKLKGDNWWRGHARAFLKYVNLPANSLRQGRVCQTRCEAAYFVVVLHDIKSVVICVRGTETPEDLLTDGLSRECLLATQDIDGLIYVQVHPIAKRPSNIWPVTLHWSGGLQGVKAGNQWKPGWKPRPLLEEIRCLPLILLPPHPCHSDNLIPPGSTHYGHSGIVESARDLYEQIDGNSENKEFQEGRLLTSLLGAGCECEGYNLRIVGHSLGGAIAAMLGLKLYGRYPRLHVYSYGPLPCVDSVLANACSGFVTSIVYDNEFSSRLSVASIMRLQTAAMLALTNDADADSAIMHKLARRFLSVTNYLWNKHEEEPPASGSSSSSMRRENKHDNEGEPMHVRIQEPDEDFNLWDDMDMYDSSDDHPMPSRKDDLSEDFREMFLPGTVIHIIPENNSFHTPLYKRWATPSRHCGYEAYVANREAFMDIIVSPVMFIDHLPWRCSHALKKILEKRKRQRASDDVGMSP</sequence>
<dbReference type="OMA" id="EPPYKAF"/>
<organism evidence="6 7">
    <name type="scientific">Helianthus annuus</name>
    <name type="common">Common sunflower</name>
    <dbReference type="NCBI Taxonomy" id="4232"/>
    <lineage>
        <taxon>Eukaryota</taxon>
        <taxon>Viridiplantae</taxon>
        <taxon>Streptophyta</taxon>
        <taxon>Embryophyta</taxon>
        <taxon>Tracheophyta</taxon>
        <taxon>Spermatophyta</taxon>
        <taxon>Magnoliopsida</taxon>
        <taxon>eudicotyledons</taxon>
        <taxon>Gunneridae</taxon>
        <taxon>Pentapetalae</taxon>
        <taxon>asterids</taxon>
        <taxon>campanulids</taxon>
        <taxon>Asterales</taxon>
        <taxon>Asteraceae</taxon>
        <taxon>Asteroideae</taxon>
        <taxon>Heliantheae alliance</taxon>
        <taxon>Heliantheae</taxon>
        <taxon>Helianthus</taxon>
    </lineage>
</organism>
<evidence type="ECO:0000313" key="7">
    <source>
        <dbReference type="Proteomes" id="UP000215914"/>
    </source>
</evidence>
<dbReference type="FunCoup" id="A0A251RR88">
    <property type="interactions" value="1491"/>
</dbReference>
<proteinExistence type="predicted"/>
<feature type="transmembrane region" description="Helical" evidence="3">
    <location>
        <begin position="12"/>
        <end position="34"/>
    </location>
</feature>
<name>A0A251RR88_HELAN</name>
<keyword evidence="7" id="KW-1185">Reference proteome</keyword>
<feature type="region of interest" description="Disordered" evidence="2">
    <location>
        <begin position="632"/>
        <end position="663"/>
    </location>
</feature>
<feature type="domain" description="DUF7358" evidence="5">
    <location>
        <begin position="7"/>
        <end position="235"/>
    </location>
</feature>
<dbReference type="GO" id="GO:0006629">
    <property type="term" value="P:lipid metabolic process"/>
    <property type="evidence" value="ECO:0007669"/>
    <property type="project" value="InterPro"/>
</dbReference>
<dbReference type="EMBL" id="CM007906">
    <property type="protein sequence ID" value="OTF87008.1"/>
    <property type="molecule type" value="Genomic_DNA"/>
</dbReference>
<dbReference type="STRING" id="4232.A0A251RR88"/>
<feature type="transmembrane region" description="Helical" evidence="3">
    <location>
        <begin position="40"/>
        <end position="59"/>
    </location>
</feature>
<evidence type="ECO:0000256" key="2">
    <source>
        <dbReference type="SAM" id="MobiDB-lite"/>
    </source>
</evidence>
<dbReference type="InParanoid" id="A0A251RR88"/>
<evidence type="ECO:0000256" key="1">
    <source>
        <dbReference type="ARBA" id="ARBA00022801"/>
    </source>
</evidence>
<dbReference type="InterPro" id="IPR029058">
    <property type="entry name" value="AB_hydrolase_fold"/>
</dbReference>
<keyword evidence="1" id="KW-0378">Hydrolase</keyword>
<dbReference type="PANTHER" id="PTHR47030:SF2">
    <property type="entry name" value="LIPASE CLASS 3 FAMILY PROTEIN"/>
    <property type="match status" value="1"/>
</dbReference>
<dbReference type="GO" id="GO:0016787">
    <property type="term" value="F:hydrolase activity"/>
    <property type="evidence" value="ECO:0007669"/>
    <property type="project" value="UniProtKB-KW"/>
</dbReference>
<feature type="compositionally biased region" description="Basic and acidic residues" evidence="2">
    <location>
        <begin position="645"/>
        <end position="663"/>
    </location>
</feature>